<dbReference type="Pfam" id="PF01900">
    <property type="entry name" value="RNase_P_Rpp14"/>
    <property type="match status" value="1"/>
</dbReference>
<keyword evidence="4" id="KW-1185">Reference proteome</keyword>
<keyword evidence="2" id="KW-0819">tRNA processing</keyword>
<accession>A0ABR1B6R8</accession>
<dbReference type="InterPro" id="IPR002759">
    <property type="entry name" value="Pop5/Rpp14/Rnp2-like"/>
</dbReference>
<dbReference type="PANTHER" id="PTHR15441">
    <property type="entry name" value="RIBONUCLEASE P PROTEIN SUBUNIT P14"/>
    <property type="match status" value="1"/>
</dbReference>
<evidence type="ECO:0000256" key="1">
    <source>
        <dbReference type="ARBA" id="ARBA00010800"/>
    </source>
</evidence>
<evidence type="ECO:0000313" key="3">
    <source>
        <dbReference type="EMBL" id="KAK6635913.1"/>
    </source>
</evidence>
<dbReference type="Gene3D" id="3.30.70.3250">
    <property type="entry name" value="Ribonuclease P, Pop5 subunit"/>
    <property type="match status" value="1"/>
</dbReference>
<dbReference type="InterPro" id="IPR038085">
    <property type="entry name" value="Rnp2-like_sf"/>
</dbReference>
<name>A0ABR1B6R8_POLSC</name>
<evidence type="ECO:0000256" key="2">
    <source>
        <dbReference type="ARBA" id="ARBA00022694"/>
    </source>
</evidence>
<proteinExistence type="inferred from homology"/>
<organism evidence="3 4">
    <name type="scientific">Polyplax serrata</name>
    <name type="common">Common mouse louse</name>
    <dbReference type="NCBI Taxonomy" id="468196"/>
    <lineage>
        <taxon>Eukaryota</taxon>
        <taxon>Metazoa</taxon>
        <taxon>Ecdysozoa</taxon>
        <taxon>Arthropoda</taxon>
        <taxon>Hexapoda</taxon>
        <taxon>Insecta</taxon>
        <taxon>Pterygota</taxon>
        <taxon>Neoptera</taxon>
        <taxon>Paraneoptera</taxon>
        <taxon>Psocodea</taxon>
        <taxon>Troctomorpha</taxon>
        <taxon>Phthiraptera</taxon>
        <taxon>Anoplura</taxon>
        <taxon>Polyplacidae</taxon>
        <taxon>Polyplax</taxon>
    </lineage>
</organism>
<evidence type="ECO:0000313" key="4">
    <source>
        <dbReference type="Proteomes" id="UP001359485"/>
    </source>
</evidence>
<comment type="similarity">
    <text evidence="1">Belongs to the eukaryotic/archaeal RNase P protein component 2 family.</text>
</comment>
<sequence>MNLYYYLDVLFKIECNEKLEIDVYKLKQIITDCIRTLFGEVGVANPVDILKFEETTGRIILRCFADFYVKLRASLSFGHKFGNIPYSFYVTKASASLLSLEANSKTYEF</sequence>
<protein>
    <submittedName>
        <fullName evidence="3">Uncharacterized protein</fullName>
    </submittedName>
</protein>
<reference evidence="3 4" key="1">
    <citation type="submission" date="2023-09" db="EMBL/GenBank/DDBJ databases">
        <title>Genomes of two closely related lineages of the louse Polyplax serrata with different host specificities.</title>
        <authorList>
            <person name="Martinu J."/>
            <person name="Tarabai H."/>
            <person name="Stefka J."/>
            <person name="Hypsa V."/>
        </authorList>
    </citation>
    <scope>NUCLEOTIDE SEQUENCE [LARGE SCALE GENOMIC DNA]</scope>
    <source>
        <strain evidence="3">98ZLc_SE</strain>
    </source>
</reference>
<dbReference type="EMBL" id="JAWJWF010000003">
    <property type="protein sequence ID" value="KAK6635913.1"/>
    <property type="molecule type" value="Genomic_DNA"/>
</dbReference>
<dbReference type="Proteomes" id="UP001359485">
    <property type="component" value="Unassembled WGS sequence"/>
</dbReference>
<dbReference type="PANTHER" id="PTHR15441:SF1">
    <property type="entry name" value="RIBONUCLEASE P PROTEIN SUBUNIT P14"/>
    <property type="match status" value="1"/>
</dbReference>
<gene>
    <name evidence="3" type="ORF">RUM44_001167</name>
</gene>
<comment type="caution">
    <text evidence="3">The sequence shown here is derived from an EMBL/GenBank/DDBJ whole genome shotgun (WGS) entry which is preliminary data.</text>
</comment>
<dbReference type="SUPFAM" id="SSF160350">
    <property type="entry name" value="Rnp2-like"/>
    <property type="match status" value="1"/>
</dbReference>